<comment type="pathway">
    <text evidence="2">Alkaloid biosynthesis.</text>
</comment>
<dbReference type="OrthoDB" id="65569at2759"/>
<evidence type="ECO:0000313" key="11">
    <source>
        <dbReference type="Proteomes" id="UP001652660"/>
    </source>
</evidence>
<dbReference type="Proteomes" id="UP001652660">
    <property type="component" value="Chromosome 6e"/>
</dbReference>
<reference evidence="11" key="1">
    <citation type="journal article" date="2025" name="Foods">
        <title>Unveiling the Microbial Signatures of Arabica Coffee Cherries: Insights into Ripeness Specific Diversity, Functional Traits, and Implications for Quality and Safety.</title>
        <authorList>
            <consortium name="RefSeq"/>
            <person name="Tenea G.N."/>
            <person name="Cifuentes V."/>
            <person name="Reyes P."/>
            <person name="Cevallos-Vallejos M."/>
        </authorList>
    </citation>
    <scope>NUCLEOTIDE SEQUENCE [LARGE SCALE GENOMIC DNA]</scope>
</reference>
<dbReference type="Gene3D" id="3.20.20.80">
    <property type="entry name" value="Glycosidases"/>
    <property type="match status" value="1"/>
</dbReference>
<keyword evidence="7" id="KW-0326">Glycosidase</keyword>
<dbReference type="Pfam" id="PF00232">
    <property type="entry name" value="Glyco_hydro_1"/>
    <property type="match status" value="1"/>
</dbReference>
<comment type="catalytic activity">
    <reaction evidence="8">
        <text>deacetylisoipecoside + H2O = deacetylisoipecoside aglycone + D-glucose</text>
        <dbReference type="Rhea" id="RHEA:78887"/>
        <dbReference type="ChEBI" id="CHEBI:4167"/>
        <dbReference type="ChEBI" id="CHEBI:15377"/>
        <dbReference type="ChEBI" id="CHEBI:58091"/>
        <dbReference type="ChEBI" id="CHEBI:229557"/>
    </reaction>
    <physiologicalReaction direction="left-to-right" evidence="8">
        <dbReference type="Rhea" id="RHEA:78888"/>
    </physiologicalReaction>
</comment>
<gene>
    <name evidence="12" type="primary">LOC113696846</name>
</gene>
<evidence type="ECO:0000256" key="2">
    <source>
        <dbReference type="ARBA" id="ARBA00004913"/>
    </source>
</evidence>
<evidence type="ECO:0000256" key="1">
    <source>
        <dbReference type="ARBA" id="ARBA00004514"/>
    </source>
</evidence>
<dbReference type="PROSITE" id="PS00653">
    <property type="entry name" value="GLYCOSYL_HYDROL_F1_2"/>
    <property type="match status" value="1"/>
</dbReference>
<dbReference type="InterPro" id="IPR033132">
    <property type="entry name" value="GH_1_N_CS"/>
</dbReference>
<name>A0A6P6T286_COFAR</name>
<sequence>MAANGNITSELSRADFGEDFIFGSASSAYQMEGAAEEGGRGPSIWDKFTEQRPDKVVDGSNGNVAIDQYHRYKEDVQMMKKIGLDAYRFSISWPRVLPGGRLSAGVNKEGIRYYNNLIDELLANGIKPFVTLFHWDVPQTLEDEYGGFLCRRIVDDFREFAELCFWEFGDRVKHWMTLNEPWTFAYSGYTTGGHAPGRGVSTAEHIKEGNTGHRCNHLFSGIPVDGNPGTEPYVVAHHLLLAHAEAVKVYRKYFKGQEGKIGITLVSQWWEPLNDTPQDKEAVERAVDFMFGWFMSPITYGDYPKRMRDIVKSRLPKFSEEESQNLKGSFDFLGLNYYTTIYASDASGTKSELLSYATDQQVKTQTVGPDGKTDIGPRAASKWLYIYPLGIYKLLQYVKTHYNSPLIFITENGVDEENDPGLTVSKARIDKTRIKYHHDHLAYVKQAVDVDKVNVKGYFIWSLLDNFEWSEGYTARFGIIHVNFKNKNARYPKESALWFMKFLAKRNAVNDPSPTETTKRALQNAGLADQENPKKKILKT</sequence>
<evidence type="ECO:0000256" key="9">
    <source>
        <dbReference type="RuleBase" id="RU003690"/>
    </source>
</evidence>
<evidence type="ECO:0000256" key="3">
    <source>
        <dbReference type="ARBA" id="ARBA00010838"/>
    </source>
</evidence>
<dbReference type="InterPro" id="IPR001360">
    <property type="entry name" value="Glyco_hydro_1"/>
</dbReference>
<comment type="similarity">
    <text evidence="3 9">Belongs to the glycosyl hydrolase 1 family.</text>
</comment>
<organism evidence="11 12">
    <name type="scientific">Coffea arabica</name>
    <name type="common">Arabian coffee</name>
    <dbReference type="NCBI Taxonomy" id="13443"/>
    <lineage>
        <taxon>Eukaryota</taxon>
        <taxon>Viridiplantae</taxon>
        <taxon>Streptophyta</taxon>
        <taxon>Embryophyta</taxon>
        <taxon>Tracheophyta</taxon>
        <taxon>Spermatophyta</taxon>
        <taxon>Magnoliopsida</taxon>
        <taxon>eudicotyledons</taxon>
        <taxon>Gunneridae</taxon>
        <taxon>Pentapetalae</taxon>
        <taxon>asterids</taxon>
        <taxon>lamiids</taxon>
        <taxon>Gentianales</taxon>
        <taxon>Rubiaceae</taxon>
        <taxon>Ixoroideae</taxon>
        <taxon>Gardenieae complex</taxon>
        <taxon>Bertiereae - Coffeeae clade</taxon>
        <taxon>Coffeeae</taxon>
        <taxon>Coffea</taxon>
    </lineage>
</organism>
<keyword evidence="4" id="KW-0963">Cytoplasm</keyword>
<evidence type="ECO:0000256" key="10">
    <source>
        <dbReference type="SAM" id="MobiDB-lite"/>
    </source>
</evidence>
<keyword evidence="5" id="KW-0017">Alkaloid metabolism</keyword>
<reference evidence="12" key="2">
    <citation type="submission" date="2025-08" db="UniProtKB">
        <authorList>
            <consortium name="RefSeq"/>
        </authorList>
    </citation>
    <scope>IDENTIFICATION</scope>
    <source>
        <tissue evidence="12">Leaves</tissue>
    </source>
</reference>
<dbReference type="FunFam" id="3.20.20.80:FF:000022">
    <property type="entry name" value="Beta-glucosidase 11"/>
    <property type="match status" value="1"/>
</dbReference>
<dbReference type="InterPro" id="IPR017853">
    <property type="entry name" value="GH"/>
</dbReference>
<dbReference type="RefSeq" id="XP_027072031.1">
    <property type="nucleotide sequence ID" value="XM_027216230.2"/>
</dbReference>
<dbReference type="GO" id="GO:0008422">
    <property type="term" value="F:beta-glucosidase activity"/>
    <property type="evidence" value="ECO:0007669"/>
    <property type="project" value="UniProtKB-ARBA"/>
</dbReference>
<evidence type="ECO:0000256" key="7">
    <source>
        <dbReference type="ARBA" id="ARBA00023295"/>
    </source>
</evidence>
<dbReference type="PANTHER" id="PTHR10353">
    <property type="entry name" value="GLYCOSYL HYDROLASE"/>
    <property type="match status" value="1"/>
</dbReference>
<dbReference type="GO" id="GO:0009251">
    <property type="term" value="P:glucan catabolic process"/>
    <property type="evidence" value="ECO:0007669"/>
    <property type="project" value="UniProtKB-ARBA"/>
</dbReference>
<feature type="region of interest" description="Disordered" evidence="10">
    <location>
        <begin position="510"/>
        <end position="540"/>
    </location>
</feature>
<dbReference type="GO" id="GO:0005829">
    <property type="term" value="C:cytosol"/>
    <property type="evidence" value="ECO:0007669"/>
    <property type="project" value="UniProtKB-SubCell"/>
</dbReference>
<evidence type="ECO:0000256" key="8">
    <source>
        <dbReference type="ARBA" id="ARBA00093183"/>
    </source>
</evidence>
<dbReference type="SUPFAM" id="SSF51445">
    <property type="entry name" value="(Trans)glycosidases"/>
    <property type="match status" value="1"/>
</dbReference>
<evidence type="ECO:0000256" key="5">
    <source>
        <dbReference type="ARBA" id="ARBA00022589"/>
    </source>
</evidence>
<comment type="subcellular location">
    <subcellularLocation>
        <location evidence="1">Cytoplasm</location>
        <location evidence="1">Cytosol</location>
    </subcellularLocation>
</comment>
<keyword evidence="11" id="KW-1185">Reference proteome</keyword>
<dbReference type="PANTHER" id="PTHR10353:SF137">
    <property type="entry name" value="MYROSINASE 3-RELATED"/>
    <property type="match status" value="1"/>
</dbReference>
<evidence type="ECO:0000313" key="12">
    <source>
        <dbReference type="RefSeq" id="XP_027072031.1"/>
    </source>
</evidence>
<keyword evidence="6" id="KW-0378">Hydrolase</keyword>
<evidence type="ECO:0000256" key="4">
    <source>
        <dbReference type="ARBA" id="ARBA00022490"/>
    </source>
</evidence>
<dbReference type="PRINTS" id="PR00131">
    <property type="entry name" value="GLHYDRLASE1"/>
</dbReference>
<dbReference type="AlphaFoldDB" id="A0A6P6T286"/>
<accession>A0A6P6T286</accession>
<evidence type="ECO:0000256" key="6">
    <source>
        <dbReference type="ARBA" id="ARBA00022801"/>
    </source>
</evidence>
<proteinExistence type="inferred from homology"/>
<dbReference type="GO" id="GO:0033075">
    <property type="term" value="P:isoquinoline alkaloid biosynthetic process"/>
    <property type="evidence" value="ECO:0007669"/>
    <property type="project" value="UniProtKB-ARBA"/>
</dbReference>
<dbReference type="GeneID" id="113696846"/>
<protein>
    <submittedName>
        <fullName evidence="12">Raucaffricine-O-beta-D-glucosidase-like</fullName>
    </submittedName>
</protein>